<accession>A0ABP2X7K8</accession>
<dbReference type="EMBL" id="ATND01000001">
    <property type="protein sequence ID" value="EPP38805.1"/>
    <property type="molecule type" value="Genomic_DNA"/>
</dbReference>
<evidence type="ECO:0000313" key="1">
    <source>
        <dbReference type="EMBL" id="EPP38805.1"/>
    </source>
</evidence>
<dbReference type="Proteomes" id="UP000014821">
    <property type="component" value="Unassembled WGS sequence"/>
</dbReference>
<reference evidence="1" key="1">
    <citation type="submission" date="2013-04" db="EMBL/GenBank/DDBJ databases">
        <title>Genome sequence of Chlamydia psittaci 10_881_SC42.</title>
        <authorList>
            <person name="Huot-Creasy H."/>
            <person name="McCracken C.L."/>
            <person name="Humphries M."/>
            <person name="Sachse K."/>
            <person name="Laroucau K."/>
            <person name="Bavoil P."/>
            <person name="Myers G.S."/>
        </authorList>
    </citation>
    <scope>NUCLEOTIDE SEQUENCE [LARGE SCALE GENOMIC DNA]</scope>
    <source>
        <strain evidence="1">10_881_SC42</strain>
    </source>
</reference>
<keyword evidence="2" id="KW-1185">Reference proteome</keyword>
<name>A0ABP2X7K8_9CHLA</name>
<protein>
    <submittedName>
        <fullName evidence="1">Uncharacterized protein</fullName>
    </submittedName>
</protein>
<comment type="caution">
    <text evidence="1">The sequence shown here is derived from an EMBL/GenBank/DDBJ whole genome shotgun (WGS) entry which is preliminary data.</text>
</comment>
<evidence type="ECO:0000313" key="2">
    <source>
        <dbReference type="Proteomes" id="UP000014821"/>
    </source>
</evidence>
<proteinExistence type="predicted"/>
<organism evidence="1 2">
    <name type="scientific">Chlamydia avium</name>
    <dbReference type="NCBI Taxonomy" id="1457141"/>
    <lineage>
        <taxon>Bacteria</taxon>
        <taxon>Pseudomonadati</taxon>
        <taxon>Chlamydiota</taxon>
        <taxon>Chlamydiia</taxon>
        <taxon>Chlamydiales</taxon>
        <taxon>Chlamydiaceae</taxon>
        <taxon>Chlamydia/Chlamydophila group</taxon>
        <taxon>Chlamydia</taxon>
    </lineage>
</organism>
<sequence>MYQRFSEFAYFPSLLKTLHCMQRKIILNRKDISFRFLKNLFYLKQSLLTTKPPLKA</sequence>
<gene>
    <name evidence="1" type="ORF">CP10881SC42_0489</name>
</gene>